<feature type="domain" description="CheW-like" evidence="12">
    <location>
        <begin position="413"/>
        <end position="551"/>
    </location>
</feature>
<sequence>MEELLADFIAETREMLEASGSELVAWEADPSDTARIDTIFRFVHTVKGNCGFFDFPRLEKLSHAAEDALAECRAGRREPDSELVTAVLAIIDRISDMTDAIEAGEDFPEGGDDELIAALTASTEVEVQSDIETKDLERKNSDAGNAQAGNGGQKSAPRQGVQRSIRLPVDLLDEVMKGVSDMVLARNDLARRLREAGEQPTIDGPFERLSAILADVRDSITRMRMQRLEHLFSSLPRLVRDLSTELGKQVMVDFEGGEVELDREMIEMVRDPLTHIIRNAIDHGVEAPAERLKQGKHEIGTLKFAARQSGNQISLVITDDGGGINVDKVTAKAIANGLYSRSEIDAMSDKEKQNLIFEPGLSTAEAVSSVSGRGVGMDVVRSNIERVGGSIEVTSKKGEGTSFYLKLPLTLSIIAALTVGSGGQRYAIPRSYVEEIVFGNSGHVEFAQAGDRRLVTFRGKRVPCLSLGEVLGAEKNENCEWESKTLVLVRLASDDVFALAVDRVFDHEDVVVKPIAPAIMETRLYAGTTLLDDGRPMMLLDLPSIAQMRGMVGNVRTKTAPVEREKEVVTTKAVPVMLFAGLDGRHRAVRLELVRRIDTISSEAIDIEGERAQAVIDGEIFTLAGHDVGPLPEGRCRLLRLSDGENELVYAVREVLDAADVTEDVVPSEVDKNIEGVTLIGGKPIPLLDGHAVFSRYKASRKVQQTLTCRIPAGSEWAKTILEPLVEAAGYRIAGDDDEGEADLAIALAEEVAAPVSGARETIRLRPDPEDAGDDTIYRYDRDGLLAALKRFRTGRAA</sequence>
<evidence type="ECO:0000256" key="9">
    <source>
        <dbReference type="PROSITE-ProRule" id="PRU00110"/>
    </source>
</evidence>
<dbReference type="EMBL" id="JAHVKP010000001">
    <property type="protein sequence ID" value="MBY6216961.1"/>
    <property type="molecule type" value="Genomic_DNA"/>
</dbReference>
<dbReference type="Gene3D" id="2.30.30.40">
    <property type="entry name" value="SH3 Domains"/>
    <property type="match status" value="1"/>
</dbReference>
<dbReference type="Pfam" id="PF02518">
    <property type="entry name" value="HATPase_c"/>
    <property type="match status" value="1"/>
</dbReference>
<evidence type="ECO:0000259" key="11">
    <source>
        <dbReference type="PROSITE" id="PS50109"/>
    </source>
</evidence>
<organism evidence="14 15">
    <name type="scientific">Qipengyuania aquimaris</name>
    <dbReference type="NCBI Taxonomy" id="255984"/>
    <lineage>
        <taxon>Bacteria</taxon>
        <taxon>Pseudomonadati</taxon>
        <taxon>Pseudomonadota</taxon>
        <taxon>Alphaproteobacteria</taxon>
        <taxon>Sphingomonadales</taxon>
        <taxon>Erythrobacteraceae</taxon>
        <taxon>Qipengyuania</taxon>
    </lineage>
</organism>
<protein>
    <recommendedName>
        <fullName evidence="3">Chemotaxis protein CheA</fullName>
        <ecNumber evidence="2">2.7.13.3</ecNumber>
    </recommendedName>
</protein>
<dbReference type="SMART" id="SM00387">
    <property type="entry name" value="HATPase_c"/>
    <property type="match status" value="1"/>
</dbReference>
<evidence type="ECO:0000256" key="1">
    <source>
        <dbReference type="ARBA" id="ARBA00000085"/>
    </source>
</evidence>
<feature type="domain" description="Histidine kinase" evidence="11">
    <location>
        <begin position="160"/>
        <end position="411"/>
    </location>
</feature>
<evidence type="ECO:0000256" key="5">
    <source>
        <dbReference type="ARBA" id="ARBA00022679"/>
    </source>
</evidence>
<proteinExistence type="predicted"/>
<dbReference type="AlphaFoldDB" id="A0A9Q3RYU0"/>
<evidence type="ECO:0000256" key="2">
    <source>
        <dbReference type="ARBA" id="ARBA00012438"/>
    </source>
</evidence>
<dbReference type="SUPFAM" id="SSF55874">
    <property type="entry name" value="ATPase domain of HSP90 chaperone/DNA topoisomerase II/histidine kinase"/>
    <property type="match status" value="1"/>
</dbReference>
<dbReference type="InterPro" id="IPR002545">
    <property type="entry name" value="CheW-lke_dom"/>
</dbReference>
<dbReference type="Pfam" id="PF01627">
    <property type="entry name" value="Hpt"/>
    <property type="match status" value="1"/>
</dbReference>
<dbReference type="PROSITE" id="PS50851">
    <property type="entry name" value="CHEW"/>
    <property type="match status" value="1"/>
</dbReference>
<feature type="domain" description="HPt" evidence="13">
    <location>
        <begin position="1"/>
        <end position="101"/>
    </location>
</feature>
<evidence type="ECO:0000256" key="7">
    <source>
        <dbReference type="ARBA" id="ARBA00023012"/>
    </source>
</evidence>
<comment type="catalytic activity">
    <reaction evidence="1">
        <text>ATP + protein L-histidine = ADP + protein N-phospho-L-histidine.</text>
        <dbReference type="EC" id="2.7.13.3"/>
    </reaction>
</comment>
<dbReference type="InterPro" id="IPR003594">
    <property type="entry name" value="HATPase_dom"/>
</dbReference>
<dbReference type="Gene3D" id="3.30.565.10">
    <property type="entry name" value="Histidine kinase-like ATPase, C-terminal domain"/>
    <property type="match status" value="1"/>
</dbReference>
<keyword evidence="4 9" id="KW-0597">Phosphoprotein</keyword>
<evidence type="ECO:0000313" key="15">
    <source>
        <dbReference type="Proteomes" id="UP000824927"/>
    </source>
</evidence>
<dbReference type="InterPro" id="IPR036061">
    <property type="entry name" value="CheW-like_dom_sf"/>
</dbReference>
<dbReference type="InterPro" id="IPR005467">
    <property type="entry name" value="His_kinase_dom"/>
</dbReference>
<dbReference type="GO" id="GO:0005737">
    <property type="term" value="C:cytoplasm"/>
    <property type="evidence" value="ECO:0007669"/>
    <property type="project" value="InterPro"/>
</dbReference>
<evidence type="ECO:0000256" key="4">
    <source>
        <dbReference type="ARBA" id="ARBA00022553"/>
    </source>
</evidence>
<dbReference type="PROSITE" id="PS50894">
    <property type="entry name" value="HPT"/>
    <property type="match status" value="1"/>
</dbReference>
<dbReference type="SUPFAM" id="SSF47226">
    <property type="entry name" value="Histidine-containing phosphotransfer domain, HPT domain"/>
    <property type="match status" value="1"/>
</dbReference>
<dbReference type="InterPro" id="IPR036890">
    <property type="entry name" value="HATPase_C_sf"/>
</dbReference>
<dbReference type="PANTHER" id="PTHR43395">
    <property type="entry name" value="SENSOR HISTIDINE KINASE CHEA"/>
    <property type="match status" value="1"/>
</dbReference>
<feature type="region of interest" description="Disordered" evidence="10">
    <location>
        <begin position="127"/>
        <end position="160"/>
    </location>
</feature>
<gene>
    <name evidence="14" type="ORF">KUV31_01240</name>
</gene>
<dbReference type="GO" id="GO:0000155">
    <property type="term" value="F:phosphorelay sensor kinase activity"/>
    <property type="evidence" value="ECO:0007669"/>
    <property type="project" value="InterPro"/>
</dbReference>
<evidence type="ECO:0000259" key="12">
    <source>
        <dbReference type="PROSITE" id="PS50851"/>
    </source>
</evidence>
<dbReference type="InterPro" id="IPR004105">
    <property type="entry name" value="CheA-like_dim"/>
</dbReference>
<evidence type="ECO:0000259" key="13">
    <source>
        <dbReference type="PROSITE" id="PS50894"/>
    </source>
</evidence>
<dbReference type="InterPro" id="IPR051315">
    <property type="entry name" value="Bact_Chemotaxis_CheA"/>
</dbReference>
<evidence type="ECO:0000256" key="3">
    <source>
        <dbReference type="ARBA" id="ARBA00021495"/>
    </source>
</evidence>
<dbReference type="RefSeq" id="WP_222404207.1">
    <property type="nucleotide sequence ID" value="NZ_JAHVKP010000001.1"/>
</dbReference>
<keyword evidence="6" id="KW-0418">Kinase</keyword>
<feature type="compositionally biased region" description="Basic and acidic residues" evidence="10">
    <location>
        <begin position="131"/>
        <end position="141"/>
    </location>
</feature>
<dbReference type="GO" id="GO:0006935">
    <property type="term" value="P:chemotaxis"/>
    <property type="evidence" value="ECO:0007669"/>
    <property type="project" value="InterPro"/>
</dbReference>
<dbReference type="InterPro" id="IPR036641">
    <property type="entry name" value="HPT_dom_sf"/>
</dbReference>
<dbReference type="SMART" id="SM00260">
    <property type="entry name" value="CheW"/>
    <property type="match status" value="1"/>
</dbReference>
<evidence type="ECO:0000256" key="8">
    <source>
        <dbReference type="ARBA" id="ARBA00035100"/>
    </source>
</evidence>
<evidence type="ECO:0000256" key="10">
    <source>
        <dbReference type="SAM" id="MobiDB-lite"/>
    </source>
</evidence>
<dbReference type="Gene3D" id="1.20.120.160">
    <property type="entry name" value="HPT domain"/>
    <property type="match status" value="1"/>
</dbReference>
<accession>A0A9Q3RYU0</accession>
<comment type="function">
    <text evidence="8">Involved in the transmission of sensory signals from the chemoreceptors to the flagellar motors. CheA is autophosphorylated; it can transfer its phosphate group to either CheB or CheY.</text>
</comment>
<keyword evidence="7" id="KW-0902">Two-component regulatory system</keyword>
<reference evidence="14" key="1">
    <citation type="submission" date="2021-06" db="EMBL/GenBank/DDBJ databases">
        <title>50 bacteria genomes isolated from Dapeng, Shenzhen, China.</title>
        <authorList>
            <person name="Zheng W."/>
            <person name="Yu S."/>
            <person name="Huang Y."/>
        </authorList>
    </citation>
    <scope>NUCLEOTIDE SEQUENCE</scope>
    <source>
        <strain evidence="14">DP4N28-2</strain>
    </source>
</reference>
<dbReference type="PRINTS" id="PR00344">
    <property type="entry name" value="BCTRLSENSOR"/>
</dbReference>
<feature type="modified residue" description="Phosphohistidine" evidence="9">
    <location>
        <position position="44"/>
    </location>
</feature>
<dbReference type="Pfam" id="PF01584">
    <property type="entry name" value="CheW"/>
    <property type="match status" value="1"/>
</dbReference>
<dbReference type="SMART" id="SM00073">
    <property type="entry name" value="HPT"/>
    <property type="match status" value="1"/>
</dbReference>
<evidence type="ECO:0000313" key="14">
    <source>
        <dbReference type="EMBL" id="MBY6216961.1"/>
    </source>
</evidence>
<dbReference type="SUPFAM" id="SSF50341">
    <property type="entry name" value="CheW-like"/>
    <property type="match status" value="1"/>
</dbReference>
<name>A0A9Q3RYU0_9SPHN</name>
<dbReference type="PROSITE" id="PS50109">
    <property type="entry name" value="HIS_KIN"/>
    <property type="match status" value="1"/>
</dbReference>
<dbReference type="PANTHER" id="PTHR43395:SF1">
    <property type="entry name" value="CHEMOTAXIS PROTEIN CHEA"/>
    <property type="match status" value="1"/>
</dbReference>
<dbReference type="Proteomes" id="UP000824927">
    <property type="component" value="Unassembled WGS sequence"/>
</dbReference>
<comment type="caution">
    <text evidence="14">The sequence shown here is derived from an EMBL/GenBank/DDBJ whole genome shotgun (WGS) entry which is preliminary data.</text>
</comment>
<keyword evidence="5" id="KW-0808">Transferase</keyword>
<dbReference type="InterPro" id="IPR008207">
    <property type="entry name" value="Sig_transdc_His_kin_Hpt_dom"/>
</dbReference>
<evidence type="ECO:0000256" key="6">
    <source>
        <dbReference type="ARBA" id="ARBA00022777"/>
    </source>
</evidence>
<dbReference type="SMART" id="SM01231">
    <property type="entry name" value="H-kinase_dim"/>
    <property type="match status" value="1"/>
</dbReference>
<dbReference type="CDD" id="cd00088">
    <property type="entry name" value="HPT"/>
    <property type="match status" value="1"/>
</dbReference>
<dbReference type="FunFam" id="3.30.565.10:FF:000016">
    <property type="entry name" value="Chemotaxis protein CheA, putative"/>
    <property type="match status" value="1"/>
</dbReference>
<dbReference type="EC" id="2.7.13.3" evidence="2"/>
<dbReference type="Pfam" id="PF02895">
    <property type="entry name" value="H-kinase_dim"/>
    <property type="match status" value="1"/>
</dbReference>
<dbReference type="InterPro" id="IPR004358">
    <property type="entry name" value="Sig_transdc_His_kin-like_C"/>
</dbReference>